<proteinExistence type="predicted"/>
<evidence type="ECO:0000313" key="1">
    <source>
        <dbReference type="EMBL" id="KAA3468825.1"/>
    </source>
</evidence>
<evidence type="ECO:0000313" key="2">
    <source>
        <dbReference type="Proteomes" id="UP000325315"/>
    </source>
</evidence>
<sequence length="124" mass="13944">MIGYDFSIAYKKGTQNTMVDALPRRPHPYTQDPQVQKLCQELQSHPQDGILLQRKGKPVVGSNTTLRRTLFDLFQGGAIGGHSGTQMFEDGLENVKSAKVVNEILQLILDYYSSYPFLQRLGQT</sequence>
<gene>
    <name evidence="1" type="ORF">EPI10_014674</name>
</gene>
<keyword evidence="1" id="KW-0548">Nucleotidyltransferase</keyword>
<dbReference type="EMBL" id="SMMG02000006">
    <property type="protein sequence ID" value="KAA3468825.1"/>
    <property type="molecule type" value="Genomic_DNA"/>
</dbReference>
<keyword evidence="1" id="KW-0808">Transferase</keyword>
<dbReference type="AlphaFoldDB" id="A0A5B6VIC5"/>
<reference evidence="2" key="1">
    <citation type="journal article" date="2019" name="Plant Biotechnol. J.">
        <title>Genome sequencing of the Australian wild diploid species Gossypium australe highlights disease resistance and delayed gland morphogenesis.</title>
        <authorList>
            <person name="Cai Y."/>
            <person name="Cai X."/>
            <person name="Wang Q."/>
            <person name="Wang P."/>
            <person name="Zhang Y."/>
            <person name="Cai C."/>
            <person name="Xu Y."/>
            <person name="Wang K."/>
            <person name="Zhou Z."/>
            <person name="Wang C."/>
            <person name="Geng S."/>
            <person name="Li B."/>
            <person name="Dong Q."/>
            <person name="Hou Y."/>
            <person name="Wang H."/>
            <person name="Ai P."/>
            <person name="Liu Z."/>
            <person name="Yi F."/>
            <person name="Sun M."/>
            <person name="An G."/>
            <person name="Cheng J."/>
            <person name="Zhang Y."/>
            <person name="Shi Q."/>
            <person name="Xie Y."/>
            <person name="Shi X."/>
            <person name="Chang Y."/>
            <person name="Huang F."/>
            <person name="Chen Y."/>
            <person name="Hong S."/>
            <person name="Mi L."/>
            <person name="Sun Q."/>
            <person name="Zhang L."/>
            <person name="Zhou B."/>
            <person name="Peng R."/>
            <person name="Zhang X."/>
            <person name="Liu F."/>
        </authorList>
    </citation>
    <scope>NUCLEOTIDE SEQUENCE [LARGE SCALE GENOMIC DNA]</scope>
    <source>
        <strain evidence="2">cv. PA1801</strain>
    </source>
</reference>
<organism evidence="1 2">
    <name type="scientific">Gossypium australe</name>
    <dbReference type="NCBI Taxonomy" id="47621"/>
    <lineage>
        <taxon>Eukaryota</taxon>
        <taxon>Viridiplantae</taxon>
        <taxon>Streptophyta</taxon>
        <taxon>Embryophyta</taxon>
        <taxon>Tracheophyta</taxon>
        <taxon>Spermatophyta</taxon>
        <taxon>Magnoliopsida</taxon>
        <taxon>eudicotyledons</taxon>
        <taxon>Gunneridae</taxon>
        <taxon>Pentapetalae</taxon>
        <taxon>rosids</taxon>
        <taxon>malvids</taxon>
        <taxon>Malvales</taxon>
        <taxon>Malvaceae</taxon>
        <taxon>Malvoideae</taxon>
        <taxon>Gossypium</taxon>
    </lineage>
</organism>
<dbReference type="Proteomes" id="UP000325315">
    <property type="component" value="Unassembled WGS sequence"/>
</dbReference>
<dbReference type="GO" id="GO:0003964">
    <property type="term" value="F:RNA-directed DNA polymerase activity"/>
    <property type="evidence" value="ECO:0007669"/>
    <property type="project" value="UniProtKB-KW"/>
</dbReference>
<keyword evidence="2" id="KW-1185">Reference proteome</keyword>
<keyword evidence="1" id="KW-0695">RNA-directed DNA polymerase</keyword>
<dbReference type="OrthoDB" id="1002013at2759"/>
<accession>A0A5B6VIC5</accession>
<protein>
    <submittedName>
        <fullName evidence="1">Reverse transcriptase</fullName>
    </submittedName>
</protein>
<comment type="caution">
    <text evidence="1">The sequence shown here is derived from an EMBL/GenBank/DDBJ whole genome shotgun (WGS) entry which is preliminary data.</text>
</comment>
<name>A0A5B6VIC5_9ROSI</name>